<evidence type="ECO:0000313" key="4">
    <source>
        <dbReference type="Proteomes" id="UP000525652"/>
    </source>
</evidence>
<keyword evidence="4" id="KW-1185">Reference proteome</keyword>
<name>A0A7X1B0U7_9BACT</name>
<organism evidence="3 4">
    <name type="scientific">Puniceicoccus vermicola</name>
    <dbReference type="NCBI Taxonomy" id="388746"/>
    <lineage>
        <taxon>Bacteria</taxon>
        <taxon>Pseudomonadati</taxon>
        <taxon>Verrucomicrobiota</taxon>
        <taxon>Opitutia</taxon>
        <taxon>Puniceicoccales</taxon>
        <taxon>Puniceicoccaceae</taxon>
        <taxon>Puniceicoccus</taxon>
    </lineage>
</organism>
<evidence type="ECO:0000256" key="1">
    <source>
        <dbReference type="SAM" id="MobiDB-lite"/>
    </source>
</evidence>
<comment type="caution">
    <text evidence="3">The sequence shown here is derived from an EMBL/GenBank/DDBJ whole genome shotgun (WGS) entry which is preliminary data.</text>
</comment>
<feature type="transmembrane region" description="Helical" evidence="2">
    <location>
        <begin position="62"/>
        <end position="81"/>
    </location>
</feature>
<dbReference type="Proteomes" id="UP000525652">
    <property type="component" value="Unassembled WGS sequence"/>
</dbReference>
<dbReference type="RefSeq" id="WP_185694175.1">
    <property type="nucleotide sequence ID" value="NZ_JACHVA010000127.1"/>
</dbReference>
<keyword evidence="2" id="KW-0812">Transmembrane</keyword>
<protein>
    <submittedName>
        <fullName evidence="3">Uncharacterized protein</fullName>
    </submittedName>
</protein>
<dbReference type="AlphaFoldDB" id="A0A7X1B0U7"/>
<keyword evidence="2" id="KW-0472">Membrane</keyword>
<feature type="region of interest" description="Disordered" evidence="1">
    <location>
        <begin position="79"/>
        <end position="101"/>
    </location>
</feature>
<keyword evidence="2" id="KW-1133">Transmembrane helix</keyword>
<dbReference type="PROSITE" id="PS51257">
    <property type="entry name" value="PROKAR_LIPOPROTEIN"/>
    <property type="match status" value="1"/>
</dbReference>
<proteinExistence type="predicted"/>
<gene>
    <name evidence="3" type="ORF">H5P30_17355</name>
</gene>
<evidence type="ECO:0000313" key="3">
    <source>
        <dbReference type="EMBL" id="MBC2603551.1"/>
    </source>
</evidence>
<sequence>MRILAYSLMFIGFAGCLAVGLSSYHHTAWIWHTQQLKEGENIEREAVESEMRALSLDLNERYRIAILPASLILIGGILNGTPKKESKTKRHRQPSKLARKS</sequence>
<evidence type="ECO:0000256" key="2">
    <source>
        <dbReference type="SAM" id="Phobius"/>
    </source>
</evidence>
<feature type="compositionally biased region" description="Basic residues" evidence="1">
    <location>
        <begin position="86"/>
        <end position="101"/>
    </location>
</feature>
<accession>A0A7X1B0U7</accession>
<reference evidence="3 4" key="1">
    <citation type="submission" date="2020-07" db="EMBL/GenBank/DDBJ databases">
        <authorList>
            <person name="Feng X."/>
        </authorList>
    </citation>
    <scope>NUCLEOTIDE SEQUENCE [LARGE SCALE GENOMIC DNA]</scope>
    <source>
        <strain evidence="3 4">JCM14086</strain>
    </source>
</reference>
<dbReference type="EMBL" id="JACHVA010000127">
    <property type="protein sequence ID" value="MBC2603551.1"/>
    <property type="molecule type" value="Genomic_DNA"/>
</dbReference>